<sequence>MNIILQSLNYSPELTGIGKYNGEMCPELVNRGMDVTAIVAPPYYPEWKIHSGFKRFSFNTTHVDGVNVIRCPLYVPAKVTTIKRIIHLASFAFSSTLALASRMFNKPDVIMLVQPTLFCAPFTLLFAKLVGAKTVMHIQDYEVDALFGLGMMGNGITAKIAKSCERFLMQRFDAISTISYSMIENAKNKGVDPANIIHFPNWSDTEFVTPDTDGSSLKAEWCFSADDKVILYAGNIGNKQGLEIVLEAAKHFASQPNIKFVLVGAGAYVDTLKALAHQLQLTNVFFKPLQAWARVPEMLALADIHLVVQKKGAADAVLPSKLTNILSAGGHAIVTAEAHTELGKIAAKYPGVYDCVEPENTDAFISGLNTLLTRDLTQTNSVARGFAEQFLNKKQIIDQFVSDLTTLVGSKSKSKS</sequence>
<proteinExistence type="predicted"/>
<dbReference type="PANTHER" id="PTHR45947">
    <property type="entry name" value="SULFOQUINOVOSYL TRANSFERASE SQD2"/>
    <property type="match status" value="1"/>
</dbReference>
<dbReference type="InterPro" id="IPR028098">
    <property type="entry name" value="Glyco_trans_4-like_N"/>
</dbReference>
<dbReference type="Proteomes" id="UP000619118">
    <property type="component" value="Unassembled WGS sequence"/>
</dbReference>
<dbReference type="NCBIfam" id="NF007640">
    <property type="entry name" value="PRK10307.1"/>
    <property type="match status" value="1"/>
</dbReference>
<dbReference type="PANTHER" id="PTHR45947:SF3">
    <property type="entry name" value="SULFOQUINOVOSYL TRANSFERASE SQD2"/>
    <property type="match status" value="1"/>
</dbReference>
<gene>
    <name evidence="3" type="primary">wcaI</name>
    <name evidence="3" type="ORF">GCM10009411_16180</name>
</gene>
<dbReference type="InterPro" id="IPR001296">
    <property type="entry name" value="Glyco_trans_1"/>
</dbReference>
<evidence type="ECO:0000259" key="1">
    <source>
        <dbReference type="Pfam" id="PF00534"/>
    </source>
</evidence>
<dbReference type="CDD" id="cd03794">
    <property type="entry name" value="GT4_WbuB-like"/>
    <property type="match status" value="1"/>
</dbReference>
<dbReference type="EMBL" id="BMQX01000010">
    <property type="protein sequence ID" value="GGQ16669.1"/>
    <property type="molecule type" value="Genomic_DNA"/>
</dbReference>
<protein>
    <submittedName>
        <fullName evidence="3">Colanic acid biosynthesis glycosyltransferase WcaI</fullName>
    </submittedName>
</protein>
<dbReference type="Pfam" id="PF00534">
    <property type="entry name" value="Glycos_transf_1"/>
    <property type="match status" value="1"/>
</dbReference>
<dbReference type="Gene3D" id="3.40.50.2000">
    <property type="entry name" value="Glycogen Phosphorylase B"/>
    <property type="match status" value="2"/>
</dbReference>
<name>A0ABQ2R9A1_9GAMM</name>
<dbReference type="RefSeq" id="WP_160053795.1">
    <property type="nucleotide sequence ID" value="NZ_BMQX01000010.1"/>
</dbReference>
<dbReference type="InterPro" id="IPR050194">
    <property type="entry name" value="Glycosyltransferase_grp1"/>
</dbReference>
<feature type="domain" description="Glycosyltransferase subfamily 4-like N-terminal" evidence="2">
    <location>
        <begin position="15"/>
        <end position="202"/>
    </location>
</feature>
<accession>A0ABQ2R9A1</accession>
<evidence type="ECO:0000313" key="3">
    <source>
        <dbReference type="EMBL" id="GGQ16669.1"/>
    </source>
</evidence>
<dbReference type="Pfam" id="PF13579">
    <property type="entry name" value="Glyco_trans_4_4"/>
    <property type="match status" value="1"/>
</dbReference>
<evidence type="ECO:0000313" key="4">
    <source>
        <dbReference type="Proteomes" id="UP000619118"/>
    </source>
</evidence>
<keyword evidence="4" id="KW-1185">Reference proteome</keyword>
<evidence type="ECO:0000259" key="2">
    <source>
        <dbReference type="Pfam" id="PF13579"/>
    </source>
</evidence>
<dbReference type="SUPFAM" id="SSF53756">
    <property type="entry name" value="UDP-Glycosyltransferase/glycogen phosphorylase"/>
    <property type="match status" value="1"/>
</dbReference>
<organism evidence="3 4">
    <name type="scientific">Shewanella litoralis</name>
    <dbReference type="NCBI Taxonomy" id="2282700"/>
    <lineage>
        <taxon>Bacteria</taxon>
        <taxon>Pseudomonadati</taxon>
        <taxon>Pseudomonadota</taxon>
        <taxon>Gammaproteobacteria</taxon>
        <taxon>Alteromonadales</taxon>
        <taxon>Shewanellaceae</taxon>
        <taxon>Shewanella</taxon>
    </lineage>
</organism>
<comment type="caution">
    <text evidence="3">The sequence shown here is derived from an EMBL/GenBank/DDBJ whole genome shotgun (WGS) entry which is preliminary data.</text>
</comment>
<feature type="domain" description="Glycosyl transferase family 1" evidence="1">
    <location>
        <begin position="223"/>
        <end position="375"/>
    </location>
</feature>
<reference evidence="4" key="1">
    <citation type="journal article" date="2019" name="Int. J. Syst. Evol. Microbiol.">
        <title>The Global Catalogue of Microorganisms (GCM) 10K type strain sequencing project: providing services to taxonomists for standard genome sequencing and annotation.</title>
        <authorList>
            <consortium name="The Broad Institute Genomics Platform"/>
            <consortium name="The Broad Institute Genome Sequencing Center for Infectious Disease"/>
            <person name="Wu L."/>
            <person name="Ma J."/>
        </authorList>
    </citation>
    <scope>NUCLEOTIDE SEQUENCE [LARGE SCALE GENOMIC DNA]</scope>
    <source>
        <strain evidence="4">JCM 32306</strain>
    </source>
</reference>